<dbReference type="PANTHER" id="PTHR42896:SF2">
    <property type="entry name" value="CBBY-LIKE PROTEIN"/>
    <property type="match status" value="1"/>
</dbReference>
<proteinExistence type="predicted"/>
<dbReference type="SFLD" id="SFLDG01129">
    <property type="entry name" value="C1.5:_HAD__Beta-PGM__Phosphata"/>
    <property type="match status" value="1"/>
</dbReference>
<dbReference type="InterPro" id="IPR006439">
    <property type="entry name" value="HAD-SF_hydro_IA"/>
</dbReference>
<sequence>MVGTRNAAESADSFASWAVSELQSRKIRWTTAGSEMEAIEDCARAPPTAFAVSSSWHVGRLHFGKTRSTCPAMFGVARTSARILSKRVSSAAVLSNAHSRAPRRGPASVRMGVDQMEALIFDCDGVLADTERDAHRIAFNIAFEERGLDTVWTEEMYGVLLETGGGKERMTAHWSKVGWPESVKEDPAAQKELVTALHKRKTDVFMELIQSGKIPLRNGVSELVREAQAKQIPIAVCSTSNERAVSEIVKLLGADAASQIKVFAGDVVAKKKPAPDIYLLAKDTMKLDASRCVVIEDSHIGLCAAKAAGMKCVITKSTYTVNEDFSAADQVFNDLAGDQAAAAASKATSGAKPKYPWYRVVAAYMVHLYTAMGLPIDYYAVHALFVEKDMRLFLVLNCIAVFVDATDGTMARAIDVKKVTPGFDGAMLDNIVDFLTFTFLPAVAIPASGVVRNPQLQLLCAVLAMLSSAYQFCQTSAKTVESFVGFPSYWNIVFWYCAVLKPSDTVVVFTYVLLAVLSFVPIHFIYPSKTKALMPVTVVLGIVWTAMMAAPLVYWDDPWAIQMCKYSFAYVAYYTIASLVLFARGTI</sequence>
<feature type="transmembrane region" description="Helical" evidence="3">
    <location>
        <begin position="357"/>
        <end position="380"/>
    </location>
</feature>
<dbReference type="InterPro" id="IPR043130">
    <property type="entry name" value="CDP-OH_PTrfase_TM_dom"/>
</dbReference>
<evidence type="ECO:0000256" key="3">
    <source>
        <dbReference type="SAM" id="Phobius"/>
    </source>
</evidence>
<dbReference type="Proteomes" id="UP000324585">
    <property type="component" value="Unassembled WGS sequence"/>
</dbReference>
<dbReference type="SFLD" id="SFLDG01135">
    <property type="entry name" value="C1.5.6:_HAD__Beta-PGM__Phospha"/>
    <property type="match status" value="1"/>
</dbReference>
<dbReference type="EMBL" id="VRMN01000022">
    <property type="protein sequence ID" value="KAA8490596.1"/>
    <property type="molecule type" value="Genomic_DNA"/>
</dbReference>
<dbReference type="NCBIfam" id="TIGR01509">
    <property type="entry name" value="HAD-SF-IA-v3"/>
    <property type="match status" value="1"/>
</dbReference>
<dbReference type="GO" id="GO:0016787">
    <property type="term" value="F:hydrolase activity"/>
    <property type="evidence" value="ECO:0007669"/>
    <property type="project" value="UniProtKB-KW"/>
</dbReference>
<feature type="transmembrane region" description="Helical" evidence="3">
    <location>
        <begin position="434"/>
        <end position="451"/>
    </location>
</feature>
<keyword evidence="3" id="KW-0472">Membrane</keyword>
<dbReference type="InterPro" id="IPR044999">
    <property type="entry name" value="CbbY-like"/>
</dbReference>
<dbReference type="Gene3D" id="3.40.50.1000">
    <property type="entry name" value="HAD superfamily/HAD-like"/>
    <property type="match status" value="1"/>
</dbReference>
<comment type="caution">
    <text evidence="4">The sequence shown here is derived from an EMBL/GenBank/DDBJ whole genome shotgun (WGS) entry which is preliminary data.</text>
</comment>
<dbReference type="PANTHER" id="PTHR42896">
    <property type="entry name" value="XYLULOSE-1,5-BISPHOSPHATE (XUBP) PHOSPHATASE"/>
    <property type="match status" value="1"/>
</dbReference>
<gene>
    <name evidence="4" type="ORF">FVE85_7857</name>
</gene>
<dbReference type="Gene3D" id="1.10.150.240">
    <property type="entry name" value="Putative phosphatase, domain 2"/>
    <property type="match status" value="1"/>
</dbReference>
<reference evidence="5" key="1">
    <citation type="journal article" date="2019" name="Nat. Commun.">
        <title>Expansion of phycobilisome linker gene families in mesophilic red algae.</title>
        <authorList>
            <person name="Lee J."/>
            <person name="Kim D."/>
            <person name="Bhattacharya D."/>
            <person name="Yoon H.S."/>
        </authorList>
    </citation>
    <scope>NUCLEOTIDE SEQUENCE [LARGE SCALE GENOMIC DNA]</scope>
    <source>
        <strain evidence="5">CCMP 1328</strain>
    </source>
</reference>
<accession>A0A5J4YGG4</accession>
<dbReference type="InterPro" id="IPR036412">
    <property type="entry name" value="HAD-like_sf"/>
</dbReference>
<dbReference type="AlphaFoldDB" id="A0A5J4YGG4"/>
<dbReference type="Gene3D" id="1.20.120.1760">
    <property type="match status" value="1"/>
</dbReference>
<evidence type="ECO:0000256" key="2">
    <source>
        <dbReference type="ARBA" id="ARBA00022801"/>
    </source>
</evidence>
<evidence type="ECO:0000313" key="5">
    <source>
        <dbReference type="Proteomes" id="UP000324585"/>
    </source>
</evidence>
<dbReference type="InterPro" id="IPR023214">
    <property type="entry name" value="HAD_sf"/>
</dbReference>
<evidence type="ECO:0000256" key="1">
    <source>
        <dbReference type="ARBA" id="ARBA00022723"/>
    </source>
</evidence>
<evidence type="ECO:0000313" key="4">
    <source>
        <dbReference type="EMBL" id="KAA8490596.1"/>
    </source>
</evidence>
<dbReference type="OrthoDB" id="40579at2759"/>
<keyword evidence="5" id="KW-1185">Reference proteome</keyword>
<feature type="transmembrane region" description="Helical" evidence="3">
    <location>
        <begin position="392"/>
        <end position="414"/>
    </location>
</feature>
<dbReference type="FunFam" id="3.40.50.1000:FF:000036">
    <property type="entry name" value="HAD family hydrolase"/>
    <property type="match status" value="1"/>
</dbReference>
<keyword evidence="1" id="KW-0479">Metal-binding</keyword>
<keyword evidence="3" id="KW-0812">Transmembrane</keyword>
<dbReference type="SFLD" id="SFLDS00003">
    <property type="entry name" value="Haloacid_Dehalogenase"/>
    <property type="match status" value="1"/>
</dbReference>
<keyword evidence="3" id="KW-1133">Transmembrane helix</keyword>
<name>A0A5J4YGG4_PORPP</name>
<dbReference type="Pfam" id="PF00702">
    <property type="entry name" value="Hydrolase"/>
    <property type="match status" value="1"/>
</dbReference>
<organism evidence="4 5">
    <name type="scientific">Porphyridium purpureum</name>
    <name type="common">Red alga</name>
    <name type="synonym">Porphyridium cruentum</name>
    <dbReference type="NCBI Taxonomy" id="35688"/>
    <lineage>
        <taxon>Eukaryota</taxon>
        <taxon>Rhodophyta</taxon>
        <taxon>Bangiophyceae</taxon>
        <taxon>Porphyridiales</taxon>
        <taxon>Porphyridiaceae</taxon>
        <taxon>Porphyridium</taxon>
    </lineage>
</organism>
<feature type="transmembrane region" description="Helical" evidence="3">
    <location>
        <begin position="506"/>
        <end position="526"/>
    </location>
</feature>
<dbReference type="SFLD" id="SFLDF00035">
    <property type="entry name" value="phosphoglycolate_phosphatase"/>
    <property type="match status" value="1"/>
</dbReference>
<feature type="transmembrane region" description="Helical" evidence="3">
    <location>
        <begin position="532"/>
        <end position="555"/>
    </location>
</feature>
<dbReference type="InterPro" id="IPR023198">
    <property type="entry name" value="PGP-like_dom2"/>
</dbReference>
<dbReference type="GO" id="GO:0046872">
    <property type="term" value="F:metal ion binding"/>
    <property type="evidence" value="ECO:0007669"/>
    <property type="project" value="UniProtKB-KW"/>
</dbReference>
<protein>
    <submittedName>
        <fullName evidence="4">CBBY-like protein</fullName>
    </submittedName>
</protein>
<keyword evidence="2" id="KW-0378">Hydrolase</keyword>
<feature type="transmembrane region" description="Helical" evidence="3">
    <location>
        <begin position="567"/>
        <end position="585"/>
    </location>
</feature>
<dbReference type="SUPFAM" id="SSF56784">
    <property type="entry name" value="HAD-like"/>
    <property type="match status" value="1"/>
</dbReference>